<accession>A0ACC0UN27</accession>
<reference evidence="1" key="1">
    <citation type="submission" date="2021-03" db="EMBL/GenBank/DDBJ databases">
        <title>Evolutionary priming and transition to the ectomycorrhizal habit in an iconic lineage of mushroom-forming fungi: is preadaptation a requirement?</title>
        <authorList>
            <consortium name="DOE Joint Genome Institute"/>
            <person name="Looney B.P."/>
            <person name="Miyauchi S."/>
            <person name="Morin E."/>
            <person name="Drula E."/>
            <person name="Courty P.E."/>
            <person name="Chicoki N."/>
            <person name="Fauchery L."/>
            <person name="Kohler A."/>
            <person name="Kuo A."/>
            <person name="LaButti K."/>
            <person name="Pangilinan J."/>
            <person name="Lipzen A."/>
            <person name="Riley R."/>
            <person name="Andreopoulos W."/>
            <person name="He G."/>
            <person name="Johnson J."/>
            <person name="Barry K.W."/>
            <person name="Grigoriev I.V."/>
            <person name="Nagy L."/>
            <person name="Hibbett D."/>
            <person name="Henrissat B."/>
            <person name="Matheny P.B."/>
            <person name="Labbe J."/>
            <person name="Martin A.F."/>
        </authorList>
    </citation>
    <scope>NUCLEOTIDE SEQUENCE</scope>
    <source>
        <strain evidence="1">BPL698</strain>
    </source>
</reference>
<proteinExistence type="predicted"/>
<keyword evidence="2" id="KW-1185">Reference proteome</keyword>
<comment type="caution">
    <text evidence="1">The sequence shown here is derived from an EMBL/GenBank/DDBJ whole genome shotgun (WGS) entry which is preliminary data.</text>
</comment>
<dbReference type="EMBL" id="JAGFNK010000004">
    <property type="protein sequence ID" value="KAI9512963.1"/>
    <property type="molecule type" value="Genomic_DNA"/>
</dbReference>
<organism evidence="1 2">
    <name type="scientific">Russula earlei</name>
    <dbReference type="NCBI Taxonomy" id="71964"/>
    <lineage>
        <taxon>Eukaryota</taxon>
        <taxon>Fungi</taxon>
        <taxon>Dikarya</taxon>
        <taxon>Basidiomycota</taxon>
        <taxon>Agaricomycotina</taxon>
        <taxon>Agaricomycetes</taxon>
        <taxon>Russulales</taxon>
        <taxon>Russulaceae</taxon>
        <taxon>Russula</taxon>
    </lineage>
</organism>
<dbReference type="Proteomes" id="UP001207468">
    <property type="component" value="Unassembled WGS sequence"/>
</dbReference>
<gene>
    <name evidence="1" type="ORF">F5148DRAFT_972575</name>
</gene>
<name>A0ACC0UN27_9AGAM</name>
<evidence type="ECO:0000313" key="2">
    <source>
        <dbReference type="Proteomes" id="UP001207468"/>
    </source>
</evidence>
<evidence type="ECO:0000313" key="1">
    <source>
        <dbReference type="EMBL" id="KAI9512963.1"/>
    </source>
</evidence>
<sequence length="317" mass="35095">MTATAVLVIPDEIIAALSKKSQACIERLRKHKPDLTNECVWRLFLIDRTVWPASGWLGWSPKTVSCFPPLYRHANLYNQPSVNRLAAVLVLLYERAGGLRVLLTTRSKELRSHPGQTALPGGKADEGDAGLVETALREANEEVALPLRSPHVHTLCTLEPFVSQRRLLVTPVIALLDDVSVLEELRAAPREVARIFDHPLEALLEPELARREELAALGGEDWPYETELHNTTDVPWLGGMYRMHRFRTTASPVKGFTADILLATAAIAYAREPVFQRWGEGQLRTFAEVLPAVEAVAALSQPSPPDGHYAPTMTVKA</sequence>
<protein>
    <submittedName>
        <fullName evidence="1">NUDIX hydrolase domain-like protein</fullName>
    </submittedName>
</protein>